<gene>
    <name evidence="1" type="ORF">PCOR1329_LOCUS29809</name>
</gene>
<keyword evidence="2" id="KW-1185">Reference proteome</keyword>
<name>A0ABN9SII4_9DINO</name>
<organism evidence="1 2">
    <name type="scientific">Prorocentrum cordatum</name>
    <dbReference type="NCBI Taxonomy" id="2364126"/>
    <lineage>
        <taxon>Eukaryota</taxon>
        <taxon>Sar</taxon>
        <taxon>Alveolata</taxon>
        <taxon>Dinophyceae</taxon>
        <taxon>Prorocentrales</taxon>
        <taxon>Prorocentraceae</taxon>
        <taxon>Prorocentrum</taxon>
    </lineage>
</organism>
<evidence type="ECO:0000313" key="1">
    <source>
        <dbReference type="EMBL" id="CAK0831508.1"/>
    </source>
</evidence>
<proteinExistence type="predicted"/>
<accession>A0ABN9SII4</accession>
<comment type="caution">
    <text evidence="1">The sequence shown here is derived from an EMBL/GenBank/DDBJ whole genome shotgun (WGS) entry which is preliminary data.</text>
</comment>
<dbReference type="EMBL" id="CAUYUJ010011292">
    <property type="protein sequence ID" value="CAK0831508.1"/>
    <property type="molecule type" value="Genomic_DNA"/>
</dbReference>
<evidence type="ECO:0000313" key="2">
    <source>
        <dbReference type="Proteomes" id="UP001189429"/>
    </source>
</evidence>
<dbReference type="Proteomes" id="UP001189429">
    <property type="component" value="Unassembled WGS sequence"/>
</dbReference>
<sequence length="103" mass="10890">MLATVGYITPDITSMLPGHSSPSAALEVPAACWAQIVAYGAHRELFQDQTAGTLAAGSDFGSKVLTSSDVGDKRKTWAADIANCLSYAPPTLRQMGHGLWRLV</sequence>
<reference evidence="1" key="1">
    <citation type="submission" date="2023-10" db="EMBL/GenBank/DDBJ databases">
        <authorList>
            <person name="Chen Y."/>
            <person name="Shah S."/>
            <person name="Dougan E. K."/>
            <person name="Thang M."/>
            <person name="Chan C."/>
        </authorList>
    </citation>
    <scope>NUCLEOTIDE SEQUENCE [LARGE SCALE GENOMIC DNA]</scope>
</reference>
<protein>
    <submittedName>
        <fullName evidence="1">Uncharacterized protein</fullName>
    </submittedName>
</protein>
<dbReference type="SUPFAM" id="SSF103511">
    <property type="entry name" value="Chlorophyll a-b binding protein"/>
    <property type="match status" value="1"/>
</dbReference>